<dbReference type="GO" id="GO:0002376">
    <property type="term" value="P:immune system process"/>
    <property type="evidence" value="ECO:0007669"/>
    <property type="project" value="UniProtKB-KW"/>
</dbReference>
<dbReference type="STRING" id="8005.ENSEEEP00000004627"/>
<reference evidence="10" key="3">
    <citation type="submission" date="2020-05" db="EMBL/GenBank/DDBJ databases">
        <title>Electrophorus electricus (electric eel) genome, fEleEle1, primary haplotype.</title>
        <authorList>
            <person name="Myers G."/>
            <person name="Meyer A."/>
            <person name="Fedrigo O."/>
            <person name="Formenti G."/>
            <person name="Rhie A."/>
            <person name="Tracey A."/>
            <person name="Sims Y."/>
            <person name="Jarvis E.D."/>
        </authorList>
    </citation>
    <scope>NUCLEOTIDE SEQUENCE [LARGE SCALE GENOMIC DNA]</scope>
</reference>
<proteinExistence type="predicted"/>
<dbReference type="GO" id="GO:0009617">
    <property type="term" value="P:response to bacterium"/>
    <property type="evidence" value="ECO:0007669"/>
    <property type="project" value="TreeGrafter"/>
</dbReference>
<dbReference type="SMART" id="SM00406">
    <property type="entry name" value="IGv"/>
    <property type="match status" value="1"/>
</dbReference>
<reference evidence="10" key="5">
    <citation type="submission" date="2025-09" db="UniProtKB">
        <authorList>
            <consortium name="Ensembl"/>
        </authorList>
    </citation>
    <scope>IDENTIFICATION</scope>
</reference>
<dbReference type="Gene3D" id="2.60.40.10">
    <property type="entry name" value="Immunoglobulins"/>
    <property type="match status" value="1"/>
</dbReference>
<dbReference type="InterPro" id="IPR052051">
    <property type="entry name" value="TCR_complex_component"/>
</dbReference>
<reference evidence="11" key="1">
    <citation type="journal article" date="2014" name="Science">
        <title>Nonhuman genetics. Genomic basis for the convergent evolution of electric organs.</title>
        <authorList>
            <person name="Gallant J.R."/>
            <person name="Traeger L.L."/>
            <person name="Volkening J.D."/>
            <person name="Moffett H."/>
            <person name="Chen P.H."/>
            <person name="Novina C.D."/>
            <person name="Phillips G.N.Jr."/>
            <person name="Anand R."/>
            <person name="Wells G.B."/>
            <person name="Pinch M."/>
            <person name="Guth R."/>
            <person name="Unguez G.A."/>
            <person name="Albert J.S."/>
            <person name="Zakon H.H."/>
            <person name="Samanta M.P."/>
            <person name="Sussman M.R."/>
        </authorList>
    </citation>
    <scope>NUCLEOTIDE SEQUENCE [LARGE SCALE GENOMIC DNA]</scope>
</reference>
<keyword evidence="6" id="KW-1015">Disulfide bond</keyword>
<dbReference type="InterPro" id="IPR007110">
    <property type="entry name" value="Ig-like_dom"/>
</dbReference>
<reference evidence="10" key="4">
    <citation type="submission" date="2025-08" db="UniProtKB">
        <authorList>
            <consortium name="Ensembl"/>
        </authorList>
    </citation>
    <scope>IDENTIFICATION</scope>
</reference>
<dbReference type="AlphaFoldDB" id="A0A4W4DYQ6"/>
<keyword evidence="2" id="KW-1003">Cell membrane</keyword>
<keyword evidence="8" id="KW-1133">Transmembrane helix</keyword>
<evidence type="ECO:0000256" key="6">
    <source>
        <dbReference type="ARBA" id="ARBA00023157"/>
    </source>
</evidence>
<dbReference type="PROSITE" id="PS50835">
    <property type="entry name" value="IG_LIKE"/>
    <property type="match status" value="1"/>
</dbReference>
<evidence type="ECO:0000313" key="10">
    <source>
        <dbReference type="Ensembl" id="ENSEEEP00000004627.2"/>
    </source>
</evidence>
<keyword evidence="5 8" id="KW-0472">Membrane</keyword>
<evidence type="ECO:0000256" key="1">
    <source>
        <dbReference type="ARBA" id="ARBA00004236"/>
    </source>
</evidence>
<evidence type="ECO:0000256" key="3">
    <source>
        <dbReference type="ARBA" id="ARBA00022729"/>
    </source>
</evidence>
<organism evidence="10 11">
    <name type="scientific">Electrophorus electricus</name>
    <name type="common">Electric eel</name>
    <name type="synonym">Gymnotus electricus</name>
    <dbReference type="NCBI Taxonomy" id="8005"/>
    <lineage>
        <taxon>Eukaryota</taxon>
        <taxon>Metazoa</taxon>
        <taxon>Chordata</taxon>
        <taxon>Craniata</taxon>
        <taxon>Vertebrata</taxon>
        <taxon>Euteleostomi</taxon>
        <taxon>Actinopterygii</taxon>
        <taxon>Neopterygii</taxon>
        <taxon>Teleostei</taxon>
        <taxon>Ostariophysi</taxon>
        <taxon>Gymnotiformes</taxon>
        <taxon>Gymnotoidei</taxon>
        <taxon>Gymnotidae</taxon>
        <taxon>Electrophorus</taxon>
    </lineage>
</organism>
<accession>A0A4W4DYQ6</accession>
<dbReference type="CDD" id="cd00099">
    <property type="entry name" value="IgV"/>
    <property type="match status" value="1"/>
</dbReference>
<keyword evidence="11" id="KW-1185">Reference proteome</keyword>
<name>A0A4W4DYQ6_ELEEL</name>
<evidence type="ECO:0000256" key="7">
    <source>
        <dbReference type="ARBA" id="ARBA00023180"/>
    </source>
</evidence>
<keyword evidence="8" id="KW-0812">Transmembrane</keyword>
<keyword evidence="4" id="KW-0391">Immunity</keyword>
<dbReference type="GO" id="GO:0005886">
    <property type="term" value="C:plasma membrane"/>
    <property type="evidence" value="ECO:0007669"/>
    <property type="project" value="UniProtKB-SubCell"/>
</dbReference>
<evidence type="ECO:0000256" key="5">
    <source>
        <dbReference type="ARBA" id="ARBA00023136"/>
    </source>
</evidence>
<feature type="transmembrane region" description="Helical" evidence="8">
    <location>
        <begin position="20"/>
        <end position="41"/>
    </location>
</feature>
<reference evidence="11" key="2">
    <citation type="journal article" date="2017" name="Sci. Adv.">
        <title>A tail of two voltages: Proteomic comparison of the three electric organs of the electric eel.</title>
        <authorList>
            <person name="Traeger L.L."/>
            <person name="Sabat G."/>
            <person name="Barrett-Wilt G.A."/>
            <person name="Wells G.B."/>
            <person name="Sussman M.R."/>
        </authorList>
    </citation>
    <scope>NUCLEOTIDE SEQUENCE [LARGE SCALE GENOMIC DNA]</scope>
</reference>
<protein>
    <recommendedName>
        <fullName evidence="9">Ig-like domain-containing protein</fullName>
    </recommendedName>
</protein>
<dbReference type="SUPFAM" id="SSF48726">
    <property type="entry name" value="Immunoglobulin"/>
    <property type="match status" value="1"/>
</dbReference>
<evidence type="ECO:0000313" key="11">
    <source>
        <dbReference type="Proteomes" id="UP000314983"/>
    </source>
</evidence>
<sequence length="230" mass="26086">MAKSICTLKSELYKKGETHIIIIISIIISSSSIIITAIFIVNQAVLNEPGISITLNCTFKAPSNKNDDIVCIWYKQTLKKEPQQVGTAKINKMAMISSQFNNFRFIIKWINTTNSLTILNLTEEDEGTYFCGVAEKSEIITKLLWWRCMRHATLHCCRGGEGNSLSLITVMFTKLCCSFPQPHDAEELNYAAIHFSERKTKRGQENRGQPEDSVYSGVKRSDFTDCHLDY</sequence>
<keyword evidence="7" id="KW-0325">Glycoprotein</keyword>
<dbReference type="Pfam" id="PF07686">
    <property type="entry name" value="V-set"/>
    <property type="match status" value="1"/>
</dbReference>
<dbReference type="PANTHER" id="PTHR19433">
    <property type="entry name" value="T-CELL RECEPTOR ALPHA CHAIN V REGION-RELATED"/>
    <property type="match status" value="1"/>
</dbReference>
<dbReference type="InterPro" id="IPR036179">
    <property type="entry name" value="Ig-like_dom_sf"/>
</dbReference>
<feature type="domain" description="Ig-like" evidence="9">
    <location>
        <begin position="31"/>
        <end position="141"/>
    </location>
</feature>
<dbReference type="OMA" id="SEDCVYS"/>
<evidence type="ECO:0000256" key="2">
    <source>
        <dbReference type="ARBA" id="ARBA00022475"/>
    </source>
</evidence>
<evidence type="ECO:0000256" key="4">
    <source>
        <dbReference type="ARBA" id="ARBA00022859"/>
    </source>
</evidence>
<dbReference type="PANTHER" id="PTHR19433:SF133">
    <property type="entry name" value="IMMUNE-TYPE RECEPTOR 5 PRECURSOR-RELATED"/>
    <property type="match status" value="1"/>
</dbReference>
<comment type="subcellular location">
    <subcellularLocation>
        <location evidence="1">Cell membrane</location>
    </subcellularLocation>
</comment>
<dbReference type="Proteomes" id="UP000314983">
    <property type="component" value="Chromosome 12"/>
</dbReference>
<dbReference type="InterPro" id="IPR013783">
    <property type="entry name" value="Ig-like_fold"/>
</dbReference>
<evidence type="ECO:0000256" key="8">
    <source>
        <dbReference type="SAM" id="Phobius"/>
    </source>
</evidence>
<evidence type="ECO:0000259" key="9">
    <source>
        <dbReference type="PROSITE" id="PS50835"/>
    </source>
</evidence>
<dbReference type="Ensembl" id="ENSEEET00000004692.2">
    <property type="protein sequence ID" value="ENSEEEP00000004627.2"/>
    <property type="gene ID" value="ENSEEEG00000002415.2"/>
</dbReference>
<dbReference type="InterPro" id="IPR013106">
    <property type="entry name" value="Ig_V-set"/>
</dbReference>
<keyword evidence="3" id="KW-0732">Signal</keyword>
<dbReference type="GeneTree" id="ENSGT01120000273824"/>